<feature type="signal peptide" evidence="3">
    <location>
        <begin position="1"/>
        <end position="21"/>
    </location>
</feature>
<feature type="region of interest" description="Disordered" evidence="1">
    <location>
        <begin position="143"/>
        <end position="164"/>
    </location>
</feature>
<evidence type="ECO:0000256" key="2">
    <source>
        <dbReference type="SAM" id="Phobius"/>
    </source>
</evidence>
<name>A0A8X6X643_9ARAC</name>
<proteinExistence type="predicted"/>
<feature type="chain" id="PRO_5036459088" evidence="3">
    <location>
        <begin position="22"/>
        <end position="334"/>
    </location>
</feature>
<sequence>MLRLVFYYLALVLLKVLIVFADQNKPSNDTVKTPVFFEAEAKQNISTWNKTLSKNSTANVTEAVSIYNKNQSMIYSEQSFNKTIIHNETSQVPSMEPKGRSLKNLSPGEEYLLSVTSWEDVEDSSWESLPYLKTLIQKGSFDFEEDTDSDKKKESIPEQPTTPNKITNMMDFMLAMNKADAGEKESTEIAEKPTGFLAKLAMDPMNIILAAVIPFSLLLAAVIPILTNQFMTGLYMPSVYTIATGARKERSMNDFSSSEFFGPMIDSITSFGARTFDDLTKEKPNETKVRFVKEALEMISNFVNEKWMNLFGGSVQHHCVHGNCTKGHKTGSFL</sequence>
<dbReference type="OrthoDB" id="6432164at2759"/>
<protein>
    <submittedName>
        <fullName evidence="4">Uncharacterized protein</fullName>
    </submittedName>
</protein>
<dbReference type="AlphaFoldDB" id="A0A8X6X643"/>
<evidence type="ECO:0000256" key="3">
    <source>
        <dbReference type="SAM" id="SignalP"/>
    </source>
</evidence>
<comment type="caution">
    <text evidence="4">The sequence shown here is derived from an EMBL/GenBank/DDBJ whole genome shotgun (WGS) entry which is preliminary data.</text>
</comment>
<evidence type="ECO:0000256" key="1">
    <source>
        <dbReference type="SAM" id="MobiDB-lite"/>
    </source>
</evidence>
<evidence type="ECO:0000313" key="5">
    <source>
        <dbReference type="Proteomes" id="UP000886998"/>
    </source>
</evidence>
<keyword evidence="2" id="KW-1133">Transmembrane helix</keyword>
<keyword evidence="5" id="KW-1185">Reference proteome</keyword>
<reference evidence="4" key="1">
    <citation type="submission" date="2020-08" db="EMBL/GenBank/DDBJ databases">
        <title>Multicomponent nature underlies the extraordinary mechanical properties of spider dragline silk.</title>
        <authorList>
            <person name="Kono N."/>
            <person name="Nakamura H."/>
            <person name="Mori M."/>
            <person name="Yoshida Y."/>
            <person name="Ohtoshi R."/>
            <person name="Malay A.D."/>
            <person name="Moran D.A.P."/>
            <person name="Tomita M."/>
            <person name="Numata K."/>
            <person name="Arakawa K."/>
        </authorList>
    </citation>
    <scope>NUCLEOTIDE SEQUENCE</scope>
</reference>
<feature type="transmembrane region" description="Helical" evidence="2">
    <location>
        <begin position="207"/>
        <end position="226"/>
    </location>
</feature>
<organism evidence="4 5">
    <name type="scientific">Trichonephila inaurata madagascariensis</name>
    <dbReference type="NCBI Taxonomy" id="2747483"/>
    <lineage>
        <taxon>Eukaryota</taxon>
        <taxon>Metazoa</taxon>
        <taxon>Ecdysozoa</taxon>
        <taxon>Arthropoda</taxon>
        <taxon>Chelicerata</taxon>
        <taxon>Arachnida</taxon>
        <taxon>Araneae</taxon>
        <taxon>Araneomorphae</taxon>
        <taxon>Entelegynae</taxon>
        <taxon>Araneoidea</taxon>
        <taxon>Nephilidae</taxon>
        <taxon>Trichonephila</taxon>
        <taxon>Trichonephila inaurata</taxon>
    </lineage>
</organism>
<dbReference type="Proteomes" id="UP000886998">
    <property type="component" value="Unassembled WGS sequence"/>
</dbReference>
<keyword evidence="3" id="KW-0732">Signal</keyword>
<accession>A0A8X6X643</accession>
<dbReference type="EMBL" id="BMAV01005988">
    <property type="protein sequence ID" value="GFY47514.1"/>
    <property type="molecule type" value="Genomic_DNA"/>
</dbReference>
<keyword evidence="2" id="KW-0812">Transmembrane</keyword>
<gene>
    <name evidence="4" type="primary">AVEN_238674_1</name>
    <name evidence="4" type="ORF">TNIN_237231</name>
</gene>
<keyword evidence="2" id="KW-0472">Membrane</keyword>
<evidence type="ECO:0000313" key="4">
    <source>
        <dbReference type="EMBL" id="GFY47514.1"/>
    </source>
</evidence>